<evidence type="ECO:0000313" key="1">
    <source>
        <dbReference type="EMBL" id="KAJ5456103.1"/>
    </source>
</evidence>
<evidence type="ECO:0000313" key="2">
    <source>
        <dbReference type="Proteomes" id="UP001213681"/>
    </source>
</evidence>
<keyword evidence="2" id="KW-1185">Reference proteome</keyword>
<accession>A0AAD6CAA3</accession>
<organism evidence="1 2">
    <name type="scientific">Penicillium daleae</name>
    <dbReference type="NCBI Taxonomy" id="63821"/>
    <lineage>
        <taxon>Eukaryota</taxon>
        <taxon>Fungi</taxon>
        <taxon>Dikarya</taxon>
        <taxon>Ascomycota</taxon>
        <taxon>Pezizomycotina</taxon>
        <taxon>Eurotiomycetes</taxon>
        <taxon>Eurotiomycetidae</taxon>
        <taxon>Eurotiales</taxon>
        <taxon>Aspergillaceae</taxon>
        <taxon>Penicillium</taxon>
    </lineage>
</organism>
<gene>
    <name evidence="1" type="ORF">N7458_003686</name>
</gene>
<dbReference type="GeneID" id="81597311"/>
<dbReference type="AlphaFoldDB" id="A0AAD6CAA3"/>
<proteinExistence type="predicted"/>
<sequence length="168" mass="19596">MLSSLKAAQEKLLKYYAITDSIEGNLYESNNLEKDYKRIYRESLKSFFTSYDEKRPEERKRSDTILLITIITDADLLFENSTSLRGTLKVKDYKHEFPVLTSLARDILSILEYLLYQEIVAIAEANKTRDKSFNPISDTEEEIEDLMYKAENHDEDDNDDINPPLPNI</sequence>
<dbReference type="Proteomes" id="UP001213681">
    <property type="component" value="Unassembled WGS sequence"/>
</dbReference>
<dbReference type="EMBL" id="JAPVEA010000003">
    <property type="protein sequence ID" value="KAJ5456103.1"/>
    <property type="molecule type" value="Genomic_DNA"/>
</dbReference>
<protein>
    <submittedName>
        <fullName evidence="1">Uncharacterized protein</fullName>
    </submittedName>
</protein>
<dbReference type="RefSeq" id="XP_056768475.1">
    <property type="nucleotide sequence ID" value="XM_056907068.1"/>
</dbReference>
<reference evidence="1" key="1">
    <citation type="submission" date="2022-12" db="EMBL/GenBank/DDBJ databases">
        <authorList>
            <person name="Petersen C."/>
        </authorList>
    </citation>
    <scope>NUCLEOTIDE SEQUENCE</scope>
    <source>
        <strain evidence="1">IBT 16125</strain>
    </source>
</reference>
<comment type="caution">
    <text evidence="1">The sequence shown here is derived from an EMBL/GenBank/DDBJ whole genome shotgun (WGS) entry which is preliminary data.</text>
</comment>
<name>A0AAD6CAA3_9EURO</name>
<reference evidence="1" key="2">
    <citation type="journal article" date="2023" name="IMA Fungus">
        <title>Comparative genomic study of the Penicillium genus elucidates a diverse pangenome and 15 lateral gene transfer events.</title>
        <authorList>
            <person name="Petersen C."/>
            <person name="Sorensen T."/>
            <person name="Nielsen M.R."/>
            <person name="Sondergaard T.E."/>
            <person name="Sorensen J.L."/>
            <person name="Fitzpatrick D.A."/>
            <person name="Frisvad J.C."/>
            <person name="Nielsen K.L."/>
        </authorList>
    </citation>
    <scope>NUCLEOTIDE SEQUENCE</scope>
    <source>
        <strain evidence="1">IBT 16125</strain>
    </source>
</reference>